<keyword evidence="2" id="KW-1185">Reference proteome</keyword>
<accession>E8V6A1</accession>
<dbReference type="OrthoDB" id="8593750at2"/>
<dbReference type="eggNOG" id="ENOG5033GCU">
    <property type="taxonomic scope" value="Bacteria"/>
</dbReference>
<dbReference type="RefSeq" id="WP_013567299.1">
    <property type="nucleotide sequence ID" value="NC_014963.1"/>
</dbReference>
<dbReference type="KEGG" id="tsa:AciPR4_0733"/>
<evidence type="ECO:0000313" key="2">
    <source>
        <dbReference type="Proteomes" id="UP000006844"/>
    </source>
</evidence>
<gene>
    <name evidence="1" type="ordered locus">AciPR4_0733</name>
</gene>
<dbReference type="AlphaFoldDB" id="E8V6A1"/>
<proteinExistence type="predicted"/>
<protein>
    <submittedName>
        <fullName evidence="1">Uncharacterized protein</fullName>
    </submittedName>
</protein>
<dbReference type="HOGENOM" id="CLU_1348377_0_0_0"/>
<dbReference type="EMBL" id="CP002467">
    <property type="protein sequence ID" value="ADV81566.1"/>
    <property type="molecule type" value="Genomic_DNA"/>
</dbReference>
<evidence type="ECO:0000313" key="1">
    <source>
        <dbReference type="EMBL" id="ADV81566.1"/>
    </source>
</evidence>
<name>E8V6A1_TERSS</name>
<sequence>MSTKQLPIYKKTKTLELRPPELRKNTLALLEKVQRDENVRKAFIANPTKLMTSQVTHVAASPQQVSESNRLLFALIANDEMRTFFSRFEPSASNSKAAKQEFAAAFAKKIASLEDKNILVALVGNALVGNGIPGLSQVAYQCVSSETTNKTSCTCTPVAKAQATLGGNVIDPETIRALSEAFVARAKILAKQGVLANLEERVG</sequence>
<dbReference type="Proteomes" id="UP000006844">
    <property type="component" value="Chromosome"/>
</dbReference>
<reference evidence="1 2" key="1">
    <citation type="journal article" date="2012" name="Stand. Genomic Sci.">
        <title>Complete genome sequence of Terriglobus saanensis type strain SP1PR4(T), an Acidobacteria from tundra soil.</title>
        <authorList>
            <person name="Rawat S.R."/>
            <person name="Mannisto M.K."/>
            <person name="Starovoytov V."/>
            <person name="Goodwin L."/>
            <person name="Nolan M."/>
            <person name="Hauser L."/>
            <person name="Land M."/>
            <person name="Davenport K.W."/>
            <person name="Woyke T."/>
            <person name="Haggblom M.M."/>
        </authorList>
    </citation>
    <scope>NUCLEOTIDE SEQUENCE</scope>
    <source>
        <strain evidence="2">ATCC BAA-1853 / DSM 23119 / SP1PR4</strain>
    </source>
</reference>
<organism evidence="1 2">
    <name type="scientific">Terriglobus saanensis (strain ATCC BAA-1853 / DSM 23119 / SP1PR4)</name>
    <dbReference type="NCBI Taxonomy" id="401053"/>
    <lineage>
        <taxon>Bacteria</taxon>
        <taxon>Pseudomonadati</taxon>
        <taxon>Acidobacteriota</taxon>
        <taxon>Terriglobia</taxon>
        <taxon>Terriglobales</taxon>
        <taxon>Acidobacteriaceae</taxon>
        <taxon>Terriglobus</taxon>
    </lineage>
</organism>